<dbReference type="SMART" id="SM00448">
    <property type="entry name" value="REC"/>
    <property type="match status" value="1"/>
</dbReference>
<dbReference type="SUPFAM" id="SSF52172">
    <property type="entry name" value="CheY-like"/>
    <property type="match status" value="1"/>
</dbReference>
<feature type="modified residue" description="4-aspartylphosphate" evidence="2">
    <location>
        <position position="53"/>
    </location>
</feature>
<dbReference type="InterPro" id="IPR050595">
    <property type="entry name" value="Bact_response_regulator"/>
</dbReference>
<dbReference type="PANTHER" id="PTHR44591">
    <property type="entry name" value="STRESS RESPONSE REGULATOR PROTEIN 1"/>
    <property type="match status" value="1"/>
</dbReference>
<name>A0ABV0JWL6_9CYAN</name>
<evidence type="ECO:0000259" key="3">
    <source>
        <dbReference type="PROSITE" id="PS50110"/>
    </source>
</evidence>
<protein>
    <submittedName>
        <fullName evidence="4">Response regulator</fullName>
    </submittedName>
</protein>
<evidence type="ECO:0000313" key="4">
    <source>
        <dbReference type="EMBL" id="MEP0867773.1"/>
    </source>
</evidence>
<dbReference type="Pfam" id="PF00072">
    <property type="entry name" value="Response_reg"/>
    <property type="match status" value="1"/>
</dbReference>
<keyword evidence="1 2" id="KW-0597">Phosphoprotein</keyword>
<dbReference type="InterPro" id="IPR011006">
    <property type="entry name" value="CheY-like_superfamily"/>
</dbReference>
<evidence type="ECO:0000256" key="1">
    <source>
        <dbReference type="ARBA" id="ARBA00022553"/>
    </source>
</evidence>
<dbReference type="PROSITE" id="PS50110">
    <property type="entry name" value="RESPONSE_REGULATORY"/>
    <property type="match status" value="1"/>
</dbReference>
<dbReference type="PANTHER" id="PTHR44591:SF3">
    <property type="entry name" value="RESPONSE REGULATORY DOMAIN-CONTAINING PROTEIN"/>
    <property type="match status" value="1"/>
</dbReference>
<organism evidence="4 5">
    <name type="scientific">Funiculus sociatus GB2-A5</name>
    <dbReference type="NCBI Taxonomy" id="2933946"/>
    <lineage>
        <taxon>Bacteria</taxon>
        <taxon>Bacillati</taxon>
        <taxon>Cyanobacteriota</taxon>
        <taxon>Cyanophyceae</taxon>
        <taxon>Coleofasciculales</taxon>
        <taxon>Coleofasciculaceae</taxon>
        <taxon>Funiculus</taxon>
    </lineage>
</organism>
<dbReference type="Gene3D" id="3.40.50.2300">
    <property type="match status" value="1"/>
</dbReference>
<keyword evidence="5" id="KW-1185">Reference proteome</keyword>
<comment type="caution">
    <text evidence="4">The sequence shown here is derived from an EMBL/GenBank/DDBJ whole genome shotgun (WGS) entry which is preliminary data.</text>
</comment>
<dbReference type="RefSeq" id="WP_190420785.1">
    <property type="nucleotide sequence ID" value="NZ_JAMPKK010000086.1"/>
</dbReference>
<evidence type="ECO:0000256" key="2">
    <source>
        <dbReference type="PROSITE-ProRule" id="PRU00169"/>
    </source>
</evidence>
<evidence type="ECO:0000313" key="5">
    <source>
        <dbReference type="Proteomes" id="UP001442494"/>
    </source>
</evidence>
<dbReference type="InterPro" id="IPR001789">
    <property type="entry name" value="Sig_transdc_resp-reg_receiver"/>
</dbReference>
<feature type="domain" description="Response regulatory" evidence="3">
    <location>
        <begin position="4"/>
        <end position="120"/>
    </location>
</feature>
<sequence>MDRKVLVIEDATDTLTSLLDLIESQGFQAIGAKNGLIGLQLANEQLPDLIISDINMPEMNGYEVLEALRQNTKTARIPFIFLSGEESNASRRLGLELGAADYLTKPVINKQLMDAIAVQLQKQCISH</sequence>
<dbReference type="Proteomes" id="UP001442494">
    <property type="component" value="Unassembled WGS sequence"/>
</dbReference>
<dbReference type="EMBL" id="JAMPKK010000086">
    <property type="protein sequence ID" value="MEP0867773.1"/>
    <property type="molecule type" value="Genomic_DNA"/>
</dbReference>
<accession>A0ABV0JWL6</accession>
<proteinExistence type="predicted"/>
<reference evidence="4 5" key="1">
    <citation type="submission" date="2022-04" db="EMBL/GenBank/DDBJ databases">
        <title>Positive selection, recombination, and allopatry shape intraspecific diversity of widespread and dominant cyanobacteria.</title>
        <authorList>
            <person name="Wei J."/>
            <person name="Shu W."/>
            <person name="Hu C."/>
        </authorList>
    </citation>
    <scope>NUCLEOTIDE SEQUENCE [LARGE SCALE GENOMIC DNA]</scope>
    <source>
        <strain evidence="4 5">GB2-A5</strain>
    </source>
</reference>
<gene>
    <name evidence="4" type="ORF">NDI37_25335</name>
</gene>